<dbReference type="Proteomes" id="UP001652623">
    <property type="component" value="Chromosome 5"/>
</dbReference>
<dbReference type="InterPro" id="IPR036163">
    <property type="entry name" value="HMA_dom_sf"/>
</dbReference>
<keyword evidence="4" id="KW-0636">Prenylation</keyword>
<dbReference type="FunCoup" id="A0A6P3ZX39">
    <property type="interactions" value="51"/>
</dbReference>
<keyword evidence="1" id="KW-0488">Methylation</keyword>
<dbReference type="GeneID" id="107421641"/>
<dbReference type="Gene3D" id="3.30.70.100">
    <property type="match status" value="1"/>
</dbReference>
<dbReference type="SUPFAM" id="SSF55008">
    <property type="entry name" value="HMA, heavy metal-associated domain"/>
    <property type="match status" value="1"/>
</dbReference>
<evidence type="ECO:0000256" key="3">
    <source>
        <dbReference type="ARBA" id="ARBA00023288"/>
    </source>
</evidence>
<dbReference type="GO" id="GO:0046872">
    <property type="term" value="F:metal ion binding"/>
    <property type="evidence" value="ECO:0007669"/>
    <property type="project" value="UniProtKB-KW"/>
</dbReference>
<keyword evidence="8" id="KW-1185">Reference proteome</keyword>
<evidence type="ECO:0000256" key="6">
    <source>
        <dbReference type="SAM" id="MobiDB-lite"/>
    </source>
</evidence>
<dbReference type="InParanoid" id="A0A6P3ZX39"/>
<dbReference type="KEGG" id="zju:107421641"/>
<comment type="similarity">
    <text evidence="5">Belongs to the HIPP family.</text>
</comment>
<dbReference type="RefSeq" id="XP_015886408.3">
    <property type="nucleotide sequence ID" value="XM_016030922.4"/>
</dbReference>
<protein>
    <submittedName>
        <fullName evidence="9">Heavy metal-associated isoprenylated plant protein 2-like</fullName>
    </submittedName>
</protein>
<reference evidence="9" key="1">
    <citation type="submission" date="2025-08" db="UniProtKB">
        <authorList>
            <consortium name="RefSeq"/>
        </authorList>
    </citation>
    <scope>IDENTIFICATION</scope>
    <source>
        <tissue evidence="9">Seedling</tissue>
    </source>
</reference>
<keyword evidence="3" id="KW-0449">Lipoprotein</keyword>
<dbReference type="PANTHER" id="PTHR45811:SF33">
    <property type="entry name" value="HEAVY METAL-ASSOCIATED ISOPRENYLATED PLANT PROTEIN 2-RELATED"/>
    <property type="match status" value="1"/>
</dbReference>
<dbReference type="Pfam" id="PF00403">
    <property type="entry name" value="HMA"/>
    <property type="match status" value="1"/>
</dbReference>
<organism evidence="8 9">
    <name type="scientific">Ziziphus jujuba</name>
    <name type="common">Chinese jujube</name>
    <name type="synonym">Ziziphus sativa</name>
    <dbReference type="NCBI Taxonomy" id="326968"/>
    <lineage>
        <taxon>Eukaryota</taxon>
        <taxon>Viridiplantae</taxon>
        <taxon>Streptophyta</taxon>
        <taxon>Embryophyta</taxon>
        <taxon>Tracheophyta</taxon>
        <taxon>Spermatophyta</taxon>
        <taxon>Magnoliopsida</taxon>
        <taxon>eudicotyledons</taxon>
        <taxon>Gunneridae</taxon>
        <taxon>Pentapetalae</taxon>
        <taxon>rosids</taxon>
        <taxon>fabids</taxon>
        <taxon>Rosales</taxon>
        <taxon>Rhamnaceae</taxon>
        <taxon>Paliureae</taxon>
        <taxon>Ziziphus</taxon>
    </lineage>
</organism>
<dbReference type="PANTHER" id="PTHR45811">
    <property type="entry name" value="COPPER TRANSPORT PROTEIN FAMILY-RELATED"/>
    <property type="match status" value="1"/>
</dbReference>
<feature type="region of interest" description="Disordered" evidence="6">
    <location>
        <begin position="66"/>
        <end position="85"/>
    </location>
</feature>
<accession>A0A6P3ZX39</accession>
<sequence length="120" mass="13104">MKKIVIKVAINCQICKTTLLKAVTKLSGIIEVAVDGEKELLTVVGEADPVKVVKKLRKLGKPADVVSVGPPKEEEKEKEKEKDKDKIPCCILPPCCNDCQLVGVGSFASDYEYGRICNIM</sequence>
<evidence type="ECO:0000259" key="7">
    <source>
        <dbReference type="PROSITE" id="PS50846"/>
    </source>
</evidence>
<evidence type="ECO:0000313" key="8">
    <source>
        <dbReference type="Proteomes" id="UP001652623"/>
    </source>
</evidence>
<dbReference type="AlphaFoldDB" id="A0A6P3ZX39"/>
<evidence type="ECO:0000256" key="1">
    <source>
        <dbReference type="ARBA" id="ARBA00022481"/>
    </source>
</evidence>
<feature type="compositionally biased region" description="Basic and acidic residues" evidence="6">
    <location>
        <begin position="71"/>
        <end position="85"/>
    </location>
</feature>
<dbReference type="PROSITE" id="PS50846">
    <property type="entry name" value="HMA_2"/>
    <property type="match status" value="1"/>
</dbReference>
<evidence type="ECO:0000256" key="5">
    <source>
        <dbReference type="ARBA" id="ARBA00024045"/>
    </source>
</evidence>
<evidence type="ECO:0000313" key="9">
    <source>
        <dbReference type="RefSeq" id="XP_015886408.3"/>
    </source>
</evidence>
<dbReference type="InterPro" id="IPR006121">
    <property type="entry name" value="HMA_dom"/>
</dbReference>
<dbReference type="InterPro" id="IPR051863">
    <property type="entry name" value="HIPP"/>
</dbReference>
<evidence type="ECO:0000256" key="2">
    <source>
        <dbReference type="ARBA" id="ARBA00022723"/>
    </source>
</evidence>
<keyword evidence="2" id="KW-0479">Metal-binding</keyword>
<gene>
    <name evidence="9" type="primary">LOC107421641</name>
</gene>
<name>A0A6P3ZX39_ZIZJJ</name>
<evidence type="ECO:0000256" key="4">
    <source>
        <dbReference type="ARBA" id="ARBA00023289"/>
    </source>
</evidence>
<feature type="domain" description="HMA" evidence="7">
    <location>
        <begin position="1"/>
        <end position="64"/>
    </location>
</feature>
<proteinExistence type="inferred from homology"/>